<name>A0A6J4PUC8_9CYAN</name>
<evidence type="ECO:0000313" key="1">
    <source>
        <dbReference type="EMBL" id="CAA9419770.1"/>
    </source>
</evidence>
<gene>
    <name evidence="1" type="ORF">AVDCRST_MAG84-7077</name>
</gene>
<dbReference type="AlphaFoldDB" id="A0A6J4PUC8"/>
<dbReference type="EMBL" id="CADCTZ010001805">
    <property type="protein sequence ID" value="CAA9419770.1"/>
    <property type="molecule type" value="Genomic_DNA"/>
</dbReference>
<protein>
    <submittedName>
        <fullName evidence="1">Uncharacterized protein</fullName>
    </submittedName>
</protein>
<organism evidence="1">
    <name type="scientific">uncultured Microcoleus sp</name>
    <dbReference type="NCBI Taxonomy" id="259945"/>
    <lineage>
        <taxon>Bacteria</taxon>
        <taxon>Bacillati</taxon>
        <taxon>Cyanobacteriota</taxon>
        <taxon>Cyanophyceae</taxon>
        <taxon>Oscillatoriophycideae</taxon>
        <taxon>Oscillatoriales</taxon>
        <taxon>Microcoleaceae</taxon>
        <taxon>Microcoleus</taxon>
        <taxon>environmental samples</taxon>
    </lineage>
</organism>
<proteinExistence type="predicted"/>
<sequence length="41" mass="4613">MSCGGFSSADLSRRVIKKFGKWVPGASLDRSWETARRFQPP</sequence>
<accession>A0A6J4PUC8</accession>
<reference evidence="1" key="1">
    <citation type="submission" date="2020-02" db="EMBL/GenBank/DDBJ databases">
        <authorList>
            <person name="Meier V. D."/>
        </authorList>
    </citation>
    <scope>NUCLEOTIDE SEQUENCE</scope>
    <source>
        <strain evidence="1">AVDCRST_MAG84</strain>
    </source>
</reference>